<evidence type="ECO:0000256" key="3">
    <source>
        <dbReference type="ARBA" id="ARBA00004961"/>
    </source>
</evidence>
<accession>A0A6I1GFW0</accession>
<dbReference type="GO" id="GO:0005975">
    <property type="term" value="P:carbohydrate metabolic process"/>
    <property type="evidence" value="ECO:0007669"/>
    <property type="project" value="UniProtKB-UniRule"/>
</dbReference>
<evidence type="ECO:0000256" key="2">
    <source>
        <dbReference type="ARBA" id="ARBA00002681"/>
    </source>
</evidence>
<evidence type="ECO:0000313" key="9">
    <source>
        <dbReference type="EMBL" id="KAB7790530.1"/>
    </source>
</evidence>
<keyword evidence="10" id="KW-1185">Reference proteome</keyword>
<name>A0A6I1GFW0_9BIFI</name>
<comment type="pathway">
    <text evidence="3 7">Carbohydrate degradation; pentose phosphate pathway; D-ribulose 5-phosphate from D-glucose 6-phosphate (oxidative stage): step 2/3.</text>
</comment>
<dbReference type="PANTHER" id="PTHR11054:SF0">
    <property type="entry name" value="6-PHOSPHOGLUCONOLACTONASE"/>
    <property type="match status" value="1"/>
</dbReference>
<proteinExistence type="inferred from homology"/>
<dbReference type="EMBL" id="WBVT01000010">
    <property type="protein sequence ID" value="KAB7790530.1"/>
    <property type="molecule type" value="Genomic_DNA"/>
</dbReference>
<dbReference type="Pfam" id="PF01182">
    <property type="entry name" value="Glucosamine_iso"/>
    <property type="match status" value="1"/>
</dbReference>
<comment type="function">
    <text evidence="2 7">Hydrolysis of 6-phosphogluconolactone to 6-phosphogluconate.</text>
</comment>
<dbReference type="Gene3D" id="3.40.50.1360">
    <property type="match status" value="1"/>
</dbReference>
<keyword evidence="7" id="KW-0378">Hydrolase</keyword>
<evidence type="ECO:0000313" key="10">
    <source>
        <dbReference type="Proteomes" id="UP000441772"/>
    </source>
</evidence>
<dbReference type="NCBIfam" id="TIGR01198">
    <property type="entry name" value="pgl"/>
    <property type="match status" value="1"/>
</dbReference>
<evidence type="ECO:0000259" key="8">
    <source>
        <dbReference type="Pfam" id="PF01182"/>
    </source>
</evidence>
<dbReference type="PANTHER" id="PTHR11054">
    <property type="entry name" value="6-PHOSPHOGLUCONOLACTONASE"/>
    <property type="match status" value="1"/>
</dbReference>
<dbReference type="GO" id="GO:0006098">
    <property type="term" value="P:pentose-phosphate shunt"/>
    <property type="evidence" value="ECO:0007669"/>
    <property type="project" value="UniProtKB-UniPathway"/>
</dbReference>
<feature type="domain" description="Glucosamine/galactosamine-6-phosphate isomerase" evidence="8">
    <location>
        <begin position="11"/>
        <end position="253"/>
    </location>
</feature>
<dbReference type="CDD" id="cd01400">
    <property type="entry name" value="6PGL"/>
    <property type="match status" value="1"/>
</dbReference>
<evidence type="ECO:0000256" key="1">
    <source>
        <dbReference type="ARBA" id="ARBA00000832"/>
    </source>
</evidence>
<organism evidence="9 10">
    <name type="scientific">Bifidobacterium leontopitheci</name>
    <dbReference type="NCBI Taxonomy" id="2650774"/>
    <lineage>
        <taxon>Bacteria</taxon>
        <taxon>Bacillati</taxon>
        <taxon>Actinomycetota</taxon>
        <taxon>Actinomycetes</taxon>
        <taxon>Bifidobacteriales</taxon>
        <taxon>Bifidobacteriaceae</taxon>
        <taxon>Bifidobacterium</taxon>
    </lineage>
</organism>
<dbReference type="GO" id="GO:0017057">
    <property type="term" value="F:6-phosphogluconolactonase activity"/>
    <property type="evidence" value="ECO:0007669"/>
    <property type="project" value="UniProtKB-UniRule"/>
</dbReference>
<dbReference type="InterPro" id="IPR037171">
    <property type="entry name" value="NagB/RpiA_transferase-like"/>
</dbReference>
<comment type="catalytic activity">
    <reaction evidence="1 7">
        <text>6-phospho-D-glucono-1,5-lactone + H2O = 6-phospho-D-gluconate + H(+)</text>
        <dbReference type="Rhea" id="RHEA:12556"/>
        <dbReference type="ChEBI" id="CHEBI:15377"/>
        <dbReference type="ChEBI" id="CHEBI:15378"/>
        <dbReference type="ChEBI" id="CHEBI:57955"/>
        <dbReference type="ChEBI" id="CHEBI:58759"/>
        <dbReference type="EC" id="3.1.1.31"/>
    </reaction>
</comment>
<dbReference type="SUPFAM" id="SSF100950">
    <property type="entry name" value="NagB/RpiA/CoA transferase-like"/>
    <property type="match status" value="1"/>
</dbReference>
<evidence type="ECO:0000256" key="5">
    <source>
        <dbReference type="ARBA" id="ARBA00013198"/>
    </source>
</evidence>
<evidence type="ECO:0000256" key="7">
    <source>
        <dbReference type="RuleBase" id="RU365095"/>
    </source>
</evidence>
<dbReference type="RefSeq" id="WP_152234254.1">
    <property type="nucleotide sequence ID" value="NZ_JBHSKZ010000055.1"/>
</dbReference>
<dbReference type="InterPro" id="IPR039104">
    <property type="entry name" value="6PGL"/>
</dbReference>
<dbReference type="Proteomes" id="UP000441772">
    <property type="component" value="Unassembled WGS sequence"/>
</dbReference>
<reference evidence="9 10" key="1">
    <citation type="submission" date="2019-09" db="EMBL/GenBank/DDBJ databases">
        <title>Characterization of the phylogenetic diversity of two novel species belonging to the genus Bifidobacterium: Bifidobacterium cebidarum sp. nov. and Bifidobacterium leontopitheci sp. nov.</title>
        <authorList>
            <person name="Lugli G.A."/>
            <person name="Duranti S."/>
            <person name="Milani C."/>
            <person name="Turroni F."/>
            <person name="Ventura M."/>
        </authorList>
    </citation>
    <scope>NUCLEOTIDE SEQUENCE [LARGE SCALE GENOMIC DNA]</scope>
    <source>
        <strain evidence="9 10">LMG 31471</strain>
    </source>
</reference>
<sequence length="264" mass="28660">MSERKTITYPNPEVLAQAVAVRTLTTVKTLLDHPGRTRVDIALTGGTDGNRVLRAIGNDPLSDDIDCSRVHIWWGDERFVPADSDDRNAKQAREALLDELVGKGLLPEANIHEMPADTRSAAQVAAATPEENDAVLAEAAARYQQELHDQLGEEPTLDIAMFGVGPDAHFASLFPGLPQVLIDDPHVLTAGVRDSPKPPPLRVTLTVPMIARSRHTWVFTSGQRKADAVTAAFAKPRNPQAPSSFADGEELIWFLDEAASPDKL</sequence>
<dbReference type="UniPathway" id="UPA00115">
    <property type="reaction ID" value="UER00409"/>
</dbReference>
<dbReference type="EC" id="3.1.1.31" evidence="5 7"/>
<gene>
    <name evidence="7" type="primary">pgl</name>
    <name evidence="9" type="ORF">F7D09_0899</name>
</gene>
<dbReference type="AlphaFoldDB" id="A0A6I1GFW0"/>
<comment type="caution">
    <text evidence="9">The sequence shown here is derived from an EMBL/GenBank/DDBJ whole genome shotgun (WGS) entry which is preliminary data.</text>
</comment>
<dbReference type="InterPro" id="IPR006148">
    <property type="entry name" value="Glc/Gal-6P_isomerase"/>
</dbReference>
<evidence type="ECO:0000256" key="4">
    <source>
        <dbReference type="ARBA" id="ARBA00010662"/>
    </source>
</evidence>
<evidence type="ECO:0000256" key="6">
    <source>
        <dbReference type="ARBA" id="ARBA00020337"/>
    </source>
</evidence>
<protein>
    <recommendedName>
        <fullName evidence="6 7">6-phosphogluconolactonase</fullName>
        <shortName evidence="7">6PGL</shortName>
        <ecNumber evidence="5 7">3.1.1.31</ecNumber>
    </recommendedName>
</protein>
<comment type="similarity">
    <text evidence="4 7">Belongs to the glucosamine/galactosamine-6-phosphate isomerase family. 6-phosphogluconolactonase subfamily.</text>
</comment>
<dbReference type="InterPro" id="IPR005900">
    <property type="entry name" value="6-phosphogluconolactonase_DevB"/>
</dbReference>